<reference evidence="3" key="1">
    <citation type="submission" date="2019-10" db="EMBL/GenBank/DDBJ databases">
        <title>Lacipirellula parvula gen. nov., sp. nov., representing a lineage of planctomycetes widespread in freshwater anoxic habitats, and description of the family Lacipirellulaceae.</title>
        <authorList>
            <person name="Dedysh S.N."/>
            <person name="Kulichevskaya I.S."/>
            <person name="Beletsky A.V."/>
            <person name="Rakitin A.L."/>
            <person name="Mardanov A.V."/>
            <person name="Ivanova A.A."/>
            <person name="Saltykova V.X."/>
            <person name="Rijpstra W.I.C."/>
            <person name="Sinninghe Damste J.S."/>
            <person name="Ravin N.V."/>
        </authorList>
    </citation>
    <scope>NUCLEOTIDE SEQUENCE [LARGE SCALE GENOMIC DNA]</scope>
    <source>
        <strain evidence="3">PX69</strain>
    </source>
</reference>
<dbReference type="InterPro" id="IPR002686">
    <property type="entry name" value="Transposase_17"/>
</dbReference>
<evidence type="ECO:0000313" key="2">
    <source>
        <dbReference type="EMBL" id="BBO35287.1"/>
    </source>
</evidence>
<dbReference type="InterPro" id="IPR036515">
    <property type="entry name" value="Transposase_17_sf"/>
</dbReference>
<gene>
    <name evidence="2" type="ORF">PLANPX_4899</name>
</gene>
<sequence>MGVRLSRRHRPLLRAEKQGIFPARRFPVKCLVNCCVMLLRMGKPIKKISRSENPVHHGEHRYEHWLVDNQVYFITARCRDQFPAIASERAKEIFWDRFAHYTAECGFTPWVTSLLDNHYHTLGYLREGSQLSKMMQRVHGSVAKLVNDLLPARRAEFWRDVKYKEYSDGCIRDELQARRAYRYTLTQAVRHGVAQDWREYAHTRVNVELELAIRRSHQLKAFMEEVPYKRYLKKPK</sequence>
<dbReference type="GO" id="GO:0004803">
    <property type="term" value="F:transposase activity"/>
    <property type="evidence" value="ECO:0007669"/>
    <property type="project" value="InterPro"/>
</dbReference>
<dbReference type="Gene3D" id="3.30.70.1290">
    <property type="entry name" value="Transposase IS200-like"/>
    <property type="match status" value="1"/>
</dbReference>
<dbReference type="EMBL" id="AP021861">
    <property type="protein sequence ID" value="BBO35287.1"/>
    <property type="molecule type" value="Genomic_DNA"/>
</dbReference>
<dbReference type="SUPFAM" id="SSF143422">
    <property type="entry name" value="Transposase IS200-like"/>
    <property type="match status" value="1"/>
</dbReference>
<dbReference type="GO" id="GO:0006313">
    <property type="term" value="P:DNA transposition"/>
    <property type="evidence" value="ECO:0007669"/>
    <property type="project" value="InterPro"/>
</dbReference>
<feature type="domain" description="Transposase IS200-like" evidence="1">
    <location>
        <begin position="67"/>
        <end position="187"/>
    </location>
</feature>
<proteinExistence type="predicted"/>
<accession>A0A5K7XH16</accession>
<dbReference type="GO" id="GO:0003677">
    <property type="term" value="F:DNA binding"/>
    <property type="evidence" value="ECO:0007669"/>
    <property type="project" value="InterPro"/>
</dbReference>
<dbReference type="SMART" id="SM01321">
    <property type="entry name" value="Y1_Tnp"/>
    <property type="match status" value="1"/>
</dbReference>
<keyword evidence="3" id="KW-1185">Reference proteome</keyword>
<organism evidence="2 3">
    <name type="scientific">Lacipirellula parvula</name>
    <dbReference type="NCBI Taxonomy" id="2650471"/>
    <lineage>
        <taxon>Bacteria</taxon>
        <taxon>Pseudomonadati</taxon>
        <taxon>Planctomycetota</taxon>
        <taxon>Planctomycetia</taxon>
        <taxon>Pirellulales</taxon>
        <taxon>Lacipirellulaceae</taxon>
        <taxon>Lacipirellula</taxon>
    </lineage>
</organism>
<dbReference type="AlphaFoldDB" id="A0A5K7XH16"/>
<evidence type="ECO:0000259" key="1">
    <source>
        <dbReference type="SMART" id="SM01321"/>
    </source>
</evidence>
<evidence type="ECO:0000313" key="3">
    <source>
        <dbReference type="Proteomes" id="UP000326837"/>
    </source>
</evidence>
<dbReference type="KEGG" id="lpav:PLANPX_4899"/>
<dbReference type="Proteomes" id="UP000326837">
    <property type="component" value="Chromosome"/>
</dbReference>
<name>A0A5K7XH16_9BACT</name>
<protein>
    <recommendedName>
        <fullName evidence="1">Transposase IS200-like domain-containing protein</fullName>
    </recommendedName>
</protein>